<sequence>MKKIASMSACLLIAVSAAVVYAQPPRQGKCGASWGDRMRAERIAFLTEAMDMTPELAEKFWPVYNEVQGQKRDAQMKVMETYRALEEAVRDEKPDSDVSAALDEYLEALDARREANKAVVARLKTVLSDSELARYYVADERFRREQVHRLHHGPRPDADRGPFGRPGHGPEAK</sequence>
<evidence type="ECO:0000256" key="2">
    <source>
        <dbReference type="SAM" id="SignalP"/>
    </source>
</evidence>
<evidence type="ECO:0000256" key="1">
    <source>
        <dbReference type="SAM" id="MobiDB-lite"/>
    </source>
</evidence>
<feature type="region of interest" description="Disordered" evidence="1">
    <location>
        <begin position="146"/>
        <end position="173"/>
    </location>
</feature>
<evidence type="ECO:0000313" key="4">
    <source>
        <dbReference type="Proteomes" id="UP000771749"/>
    </source>
</evidence>
<keyword evidence="2" id="KW-0732">Signal</keyword>
<dbReference type="Proteomes" id="UP000771749">
    <property type="component" value="Unassembled WGS sequence"/>
</dbReference>
<protein>
    <recommendedName>
        <fullName evidence="5">Periplasmic heavy metal sensor</fullName>
    </recommendedName>
</protein>
<organism evidence="3 4">
    <name type="scientific">Candidatus Cryptobacteroides gallistercoris</name>
    <dbReference type="NCBI Taxonomy" id="2840765"/>
    <lineage>
        <taxon>Bacteria</taxon>
        <taxon>Pseudomonadati</taxon>
        <taxon>Bacteroidota</taxon>
        <taxon>Bacteroidia</taxon>
        <taxon>Bacteroidales</taxon>
        <taxon>Candidatus Cryptobacteroides</taxon>
    </lineage>
</organism>
<dbReference type="EMBL" id="JADIMJ010000089">
    <property type="protein sequence ID" value="MBO8454278.1"/>
    <property type="molecule type" value="Genomic_DNA"/>
</dbReference>
<reference evidence="3" key="2">
    <citation type="journal article" date="2021" name="PeerJ">
        <title>Extensive microbial diversity within the chicken gut microbiome revealed by metagenomics and culture.</title>
        <authorList>
            <person name="Gilroy R."/>
            <person name="Ravi A."/>
            <person name="Getino M."/>
            <person name="Pursley I."/>
            <person name="Horton D.L."/>
            <person name="Alikhan N.F."/>
            <person name="Baker D."/>
            <person name="Gharbi K."/>
            <person name="Hall N."/>
            <person name="Watson M."/>
            <person name="Adriaenssens E.M."/>
            <person name="Foster-Nyarko E."/>
            <person name="Jarju S."/>
            <person name="Secka A."/>
            <person name="Antonio M."/>
            <person name="Oren A."/>
            <person name="Chaudhuri R.R."/>
            <person name="La Ragione R."/>
            <person name="Hildebrand F."/>
            <person name="Pallen M.J."/>
        </authorList>
    </citation>
    <scope>NUCLEOTIDE SEQUENCE</scope>
    <source>
        <strain evidence="3">F1-3629</strain>
    </source>
</reference>
<gene>
    <name evidence="3" type="ORF">IAC07_06100</name>
</gene>
<reference evidence="3" key="1">
    <citation type="submission" date="2020-10" db="EMBL/GenBank/DDBJ databases">
        <authorList>
            <person name="Gilroy R."/>
        </authorList>
    </citation>
    <scope>NUCLEOTIDE SEQUENCE</scope>
    <source>
        <strain evidence="3">F1-3629</strain>
    </source>
</reference>
<feature type="chain" id="PRO_5037911321" description="Periplasmic heavy metal sensor" evidence="2">
    <location>
        <begin position="23"/>
        <end position="173"/>
    </location>
</feature>
<evidence type="ECO:0000313" key="3">
    <source>
        <dbReference type="EMBL" id="MBO8454278.1"/>
    </source>
</evidence>
<dbReference type="AlphaFoldDB" id="A0A940DNZ6"/>
<proteinExistence type="predicted"/>
<feature type="signal peptide" evidence="2">
    <location>
        <begin position="1"/>
        <end position="22"/>
    </location>
</feature>
<evidence type="ECO:0008006" key="5">
    <source>
        <dbReference type="Google" id="ProtNLM"/>
    </source>
</evidence>
<name>A0A940DNZ6_9BACT</name>
<accession>A0A940DNZ6</accession>
<comment type="caution">
    <text evidence="3">The sequence shown here is derived from an EMBL/GenBank/DDBJ whole genome shotgun (WGS) entry which is preliminary data.</text>
</comment>